<sequence>MERCPCRERYRDCLSLRRADPLRQPHRLHRARHRPTAATGERSAGDLLLQSGFARSCQPSHVAPSAGPAAGNGPSDAAPHAGRTPCDLANVALTQRPRFTLDPFAAAQRIAKVS</sequence>
<name>A0A939NMH5_SERMA</name>
<feature type="region of interest" description="Disordered" evidence="1">
    <location>
        <begin position="24"/>
        <end position="45"/>
    </location>
</feature>
<reference evidence="2" key="1">
    <citation type="submission" date="2021-03" db="EMBL/GenBank/DDBJ databases">
        <title>Molecular epidemiology and mechanisms of colistin and carbapenem resistance in Enterobacteriaceae from clinical isolates, the environment and porcine samples in Pretoria, South Africa.</title>
        <authorList>
            <person name="Bogoshi D."/>
            <person name="Mbelle N.M."/>
            <person name="Naidoo V."/>
            <person name="Osei Sekyere J."/>
        </authorList>
    </citation>
    <scope>NUCLEOTIDE SEQUENCE</scope>
    <source>
        <strain evidence="2">C080</strain>
    </source>
</reference>
<feature type="compositionally biased region" description="Low complexity" evidence="1">
    <location>
        <begin position="63"/>
        <end position="79"/>
    </location>
</feature>
<protein>
    <submittedName>
        <fullName evidence="2">Uncharacterized protein</fullName>
    </submittedName>
</protein>
<dbReference type="AlphaFoldDB" id="A0A939NMH5"/>
<feature type="compositionally biased region" description="Basic residues" evidence="1">
    <location>
        <begin position="24"/>
        <end position="35"/>
    </location>
</feature>
<comment type="caution">
    <text evidence="2">The sequence shown here is derived from an EMBL/GenBank/DDBJ whole genome shotgun (WGS) entry which is preliminary data.</text>
</comment>
<evidence type="ECO:0000256" key="1">
    <source>
        <dbReference type="SAM" id="MobiDB-lite"/>
    </source>
</evidence>
<gene>
    <name evidence="2" type="ORF">J4732_15910</name>
</gene>
<accession>A0A939NMH5</accession>
<feature type="region of interest" description="Disordered" evidence="1">
    <location>
        <begin position="57"/>
        <end position="84"/>
    </location>
</feature>
<proteinExistence type="predicted"/>
<organism evidence="2">
    <name type="scientific">Serratia marcescens</name>
    <dbReference type="NCBI Taxonomy" id="615"/>
    <lineage>
        <taxon>Bacteria</taxon>
        <taxon>Pseudomonadati</taxon>
        <taxon>Pseudomonadota</taxon>
        <taxon>Gammaproteobacteria</taxon>
        <taxon>Enterobacterales</taxon>
        <taxon>Yersiniaceae</taxon>
        <taxon>Serratia</taxon>
    </lineage>
</organism>
<evidence type="ECO:0000313" key="2">
    <source>
        <dbReference type="EMBL" id="MBO2007111.1"/>
    </source>
</evidence>
<dbReference type="EMBL" id="JAGETR010000103">
    <property type="protein sequence ID" value="MBO2007111.1"/>
    <property type="molecule type" value="Genomic_DNA"/>
</dbReference>